<feature type="compositionally biased region" description="Low complexity" evidence="2">
    <location>
        <begin position="267"/>
        <end position="279"/>
    </location>
</feature>
<feature type="compositionally biased region" description="Pro residues" evidence="2">
    <location>
        <begin position="280"/>
        <end position="295"/>
    </location>
</feature>
<proteinExistence type="predicted"/>
<feature type="region of interest" description="Disordered" evidence="2">
    <location>
        <begin position="53"/>
        <end position="109"/>
    </location>
</feature>
<evidence type="ECO:0000313" key="4">
    <source>
        <dbReference type="Proteomes" id="UP000013827"/>
    </source>
</evidence>
<feature type="compositionally biased region" description="Basic residues" evidence="2">
    <location>
        <begin position="309"/>
        <end position="322"/>
    </location>
</feature>
<evidence type="ECO:0000313" key="3">
    <source>
        <dbReference type="EnsemblProtists" id="EOD07733"/>
    </source>
</evidence>
<feature type="region of interest" description="Disordered" evidence="2">
    <location>
        <begin position="267"/>
        <end position="359"/>
    </location>
</feature>
<dbReference type="Proteomes" id="UP000013827">
    <property type="component" value="Unassembled WGS sequence"/>
</dbReference>
<dbReference type="HOGENOM" id="CLU_583434_0_0_1"/>
<dbReference type="EnsemblProtists" id="EOD07733">
    <property type="protein sequence ID" value="EOD07733"/>
    <property type="gene ID" value="EMIHUDRAFT_438512"/>
</dbReference>
<dbReference type="KEGG" id="ehx:EMIHUDRAFT_438512"/>
<feature type="compositionally biased region" description="Pro residues" evidence="2">
    <location>
        <begin position="84"/>
        <end position="99"/>
    </location>
</feature>
<reference evidence="4" key="1">
    <citation type="journal article" date="2013" name="Nature">
        <title>Pan genome of the phytoplankton Emiliania underpins its global distribution.</title>
        <authorList>
            <person name="Read B.A."/>
            <person name="Kegel J."/>
            <person name="Klute M.J."/>
            <person name="Kuo A."/>
            <person name="Lefebvre S.C."/>
            <person name="Maumus F."/>
            <person name="Mayer C."/>
            <person name="Miller J."/>
            <person name="Monier A."/>
            <person name="Salamov A."/>
            <person name="Young J."/>
            <person name="Aguilar M."/>
            <person name="Claverie J.M."/>
            <person name="Frickenhaus S."/>
            <person name="Gonzalez K."/>
            <person name="Herman E.K."/>
            <person name="Lin Y.C."/>
            <person name="Napier J."/>
            <person name="Ogata H."/>
            <person name="Sarno A.F."/>
            <person name="Shmutz J."/>
            <person name="Schroeder D."/>
            <person name="de Vargas C."/>
            <person name="Verret F."/>
            <person name="von Dassow P."/>
            <person name="Valentin K."/>
            <person name="Van de Peer Y."/>
            <person name="Wheeler G."/>
            <person name="Dacks J.B."/>
            <person name="Delwiche C.F."/>
            <person name="Dyhrman S.T."/>
            <person name="Glockner G."/>
            <person name="John U."/>
            <person name="Richards T."/>
            <person name="Worden A.Z."/>
            <person name="Zhang X."/>
            <person name="Grigoriev I.V."/>
            <person name="Allen A.E."/>
            <person name="Bidle K."/>
            <person name="Borodovsky M."/>
            <person name="Bowler C."/>
            <person name="Brownlee C."/>
            <person name="Cock J.M."/>
            <person name="Elias M."/>
            <person name="Gladyshev V.N."/>
            <person name="Groth M."/>
            <person name="Guda C."/>
            <person name="Hadaegh A."/>
            <person name="Iglesias-Rodriguez M.D."/>
            <person name="Jenkins J."/>
            <person name="Jones B.M."/>
            <person name="Lawson T."/>
            <person name="Leese F."/>
            <person name="Lindquist E."/>
            <person name="Lobanov A."/>
            <person name="Lomsadze A."/>
            <person name="Malik S.B."/>
            <person name="Marsh M.E."/>
            <person name="Mackinder L."/>
            <person name="Mock T."/>
            <person name="Mueller-Roeber B."/>
            <person name="Pagarete A."/>
            <person name="Parker M."/>
            <person name="Probert I."/>
            <person name="Quesneville H."/>
            <person name="Raines C."/>
            <person name="Rensing S.A."/>
            <person name="Riano-Pachon D.M."/>
            <person name="Richier S."/>
            <person name="Rokitta S."/>
            <person name="Shiraiwa Y."/>
            <person name="Soanes D.M."/>
            <person name="van der Giezen M."/>
            <person name="Wahlund T.M."/>
            <person name="Williams B."/>
            <person name="Wilson W."/>
            <person name="Wolfe G."/>
            <person name="Wurch L.L."/>
        </authorList>
    </citation>
    <scope>NUCLEOTIDE SEQUENCE</scope>
</reference>
<feature type="coiled-coil region" evidence="1">
    <location>
        <begin position="112"/>
        <end position="152"/>
    </location>
</feature>
<protein>
    <submittedName>
        <fullName evidence="3">Uncharacterized protein</fullName>
    </submittedName>
</protein>
<dbReference type="RefSeq" id="XP_005760162.1">
    <property type="nucleotide sequence ID" value="XM_005760105.1"/>
</dbReference>
<name>A0A0D3I8Z8_EMIH1</name>
<keyword evidence="1" id="KW-0175">Coiled coil</keyword>
<feature type="region of interest" description="Disordered" evidence="2">
    <location>
        <begin position="1"/>
        <end position="40"/>
    </location>
</feature>
<evidence type="ECO:0000256" key="1">
    <source>
        <dbReference type="SAM" id="Coils"/>
    </source>
</evidence>
<reference evidence="3" key="2">
    <citation type="submission" date="2024-10" db="UniProtKB">
        <authorList>
            <consortium name="EnsemblProtists"/>
        </authorList>
    </citation>
    <scope>IDENTIFICATION</scope>
</reference>
<dbReference type="AlphaFoldDB" id="A0A0D3I8Z8"/>
<dbReference type="PaxDb" id="2903-EOD07733"/>
<keyword evidence="4" id="KW-1185">Reference proteome</keyword>
<accession>A0A0D3I8Z8</accession>
<organism evidence="3 4">
    <name type="scientific">Emiliania huxleyi (strain CCMP1516)</name>
    <dbReference type="NCBI Taxonomy" id="280463"/>
    <lineage>
        <taxon>Eukaryota</taxon>
        <taxon>Haptista</taxon>
        <taxon>Haptophyta</taxon>
        <taxon>Prymnesiophyceae</taxon>
        <taxon>Isochrysidales</taxon>
        <taxon>Noelaerhabdaceae</taxon>
        <taxon>Emiliania</taxon>
    </lineage>
</organism>
<evidence type="ECO:0000256" key="2">
    <source>
        <dbReference type="SAM" id="MobiDB-lite"/>
    </source>
</evidence>
<dbReference type="GeneID" id="17253864"/>
<sequence>MSLLDRYMDDLESRREKAGSDPSDYEDVGGVAVSPESAAGDTVVFKAADIKLALSRPPPPVPDDAASVYSTTSELGAPVGSVSPPAPAAAPPPPPPPSAESPRNRVAPGTSVAALLQQQRQMAEQLRQMQAKMDSERRKRELAENAMEVERAFLHGKPSTTFLLRVVIPLQARPRASAPRARRGATASTSSSCGGCSARFAAGRRPRCSAAAAPAQFVCRRRRGGARACWSGYGCGGRERPELCSARSACTRLTGWTTPTSLQAACSHACSPSSPAKAPRSPPPKLDSAPPPPRIAPSRRQWSGAAGCGRRRRRRRRGRRRPSAPPSTKPRPSWRRMGAPSRWPGCTPRPRACRRGPRACRRAPPLESVQRWSRWLPPDRRSSPYDASPLVPSVSRSPPAARLCAGVGLSGGRGGLVTHVHRASARPCTLNAVGLLPVSGCGDARVAPLAPPLCVCGEIYLTFYLVPYL</sequence>
<feature type="compositionally biased region" description="Basic and acidic residues" evidence="2">
    <location>
        <begin position="1"/>
        <end position="19"/>
    </location>
</feature>